<comment type="catalytic activity">
    <reaction evidence="6">
        <text>Couples ATP hydrolysis with the unwinding of duplex DNA by translocating in the 3'-5' direction.</text>
        <dbReference type="EC" id="5.6.2.4"/>
    </reaction>
</comment>
<name>A0ABX6MBK4_9BURK</name>
<feature type="binding site" evidence="10">
    <location>
        <begin position="24"/>
        <end position="31"/>
    </location>
    <ligand>
        <name>ATP</name>
        <dbReference type="ChEBI" id="CHEBI:30616"/>
    </ligand>
</feature>
<keyword evidence="3 10" id="KW-0347">Helicase</keyword>
<dbReference type="InterPro" id="IPR014017">
    <property type="entry name" value="DNA_helicase_UvrD-like_C"/>
</dbReference>
<reference evidence="12 13" key="1">
    <citation type="submission" date="2020-04" db="EMBL/GenBank/DDBJ databases">
        <title>Genome sequencing of novel species.</title>
        <authorList>
            <person name="Heo J."/>
            <person name="Kim S.-J."/>
            <person name="Kim J.-S."/>
            <person name="Hong S.-B."/>
            <person name="Kwon S.-W."/>
        </authorList>
    </citation>
    <scope>NUCLEOTIDE SEQUENCE [LARGE SCALE GENOMIC DNA]</scope>
    <source>
        <strain evidence="12 13">AF9R3</strain>
    </source>
</reference>
<dbReference type="InterPro" id="IPR014016">
    <property type="entry name" value="UvrD-like_ATP-bd"/>
</dbReference>
<dbReference type="EMBL" id="CP051684">
    <property type="protein sequence ID" value="QJD91257.1"/>
    <property type="molecule type" value="Genomic_DNA"/>
</dbReference>
<keyword evidence="13" id="KW-1185">Reference proteome</keyword>
<keyword evidence="2 10" id="KW-0378">Hydrolase</keyword>
<dbReference type="Gene3D" id="3.40.50.300">
    <property type="entry name" value="P-loop containing nucleotide triphosphate hydrolases"/>
    <property type="match status" value="2"/>
</dbReference>
<keyword evidence="4 10" id="KW-0067">ATP-binding</keyword>
<evidence type="ECO:0000256" key="5">
    <source>
        <dbReference type="ARBA" id="ARBA00023235"/>
    </source>
</evidence>
<dbReference type="Proteomes" id="UP000503117">
    <property type="component" value="Chromosome"/>
</dbReference>
<comment type="catalytic activity">
    <reaction evidence="9">
        <text>ATP + H2O = ADP + phosphate + H(+)</text>
        <dbReference type="Rhea" id="RHEA:13065"/>
        <dbReference type="ChEBI" id="CHEBI:15377"/>
        <dbReference type="ChEBI" id="CHEBI:15378"/>
        <dbReference type="ChEBI" id="CHEBI:30616"/>
        <dbReference type="ChEBI" id="CHEBI:43474"/>
        <dbReference type="ChEBI" id="CHEBI:456216"/>
        <dbReference type="EC" id="5.6.2.4"/>
    </reaction>
</comment>
<dbReference type="GO" id="GO:0004386">
    <property type="term" value="F:helicase activity"/>
    <property type="evidence" value="ECO:0007669"/>
    <property type="project" value="UniProtKB-KW"/>
</dbReference>
<evidence type="ECO:0000313" key="12">
    <source>
        <dbReference type="EMBL" id="QJD91257.1"/>
    </source>
</evidence>
<evidence type="ECO:0000256" key="4">
    <source>
        <dbReference type="ARBA" id="ARBA00022840"/>
    </source>
</evidence>
<keyword evidence="1 10" id="KW-0547">Nucleotide-binding</keyword>
<dbReference type="PANTHER" id="PTHR11070">
    <property type="entry name" value="UVRD / RECB / PCRA DNA HELICASE FAMILY MEMBER"/>
    <property type="match status" value="1"/>
</dbReference>
<dbReference type="InterPro" id="IPR027417">
    <property type="entry name" value="P-loop_NTPase"/>
</dbReference>
<dbReference type="Pfam" id="PF13245">
    <property type="entry name" value="AAA_19"/>
    <property type="match status" value="1"/>
</dbReference>
<evidence type="ECO:0000256" key="9">
    <source>
        <dbReference type="ARBA" id="ARBA00048988"/>
    </source>
</evidence>
<dbReference type="PANTHER" id="PTHR11070:SF2">
    <property type="entry name" value="ATP-DEPENDENT DNA HELICASE SRS2"/>
    <property type="match status" value="1"/>
</dbReference>
<evidence type="ECO:0000256" key="1">
    <source>
        <dbReference type="ARBA" id="ARBA00022741"/>
    </source>
</evidence>
<sequence>MKKFIPTVEQQAVLNYHDHMVITACPGSGKTAVVAEKVRAILPLLPDYKGVAAISYTKKASAELKRRCSADGIDTKKSFFGTIDSFSASEIVIPFLGHLSDKTPQEIEVKFFESLSDAGKEVFDDVSIKELAVDDVGLLLDRLIKLYLGGVLVMETIGVLAVYILDNSEACRRYLKSRYSALFIDEYQDSGNPQHELFVRFKSLGIVSVAVGDVDQSIFSFSHRDPKYIKALCEAGSGYKHLSLTINHRCHPSIVNYANRLLNDQCVLLPVDDIRVYRRSVTGTQIEAVQWINQVLPDMKKSFGVVHNREVGILVRNSNTAAIAANQLTCPSRLFGDNDLTRTPSLMSNFFGALLNFRFDNRITVQSIIDEFLRRRVKRDYLPILRKSIQNCRKCGLDIFSEAAAIAAENLFLGKPAQSVSNNLSDVLASADDLRYFEPIKDDEVQVMTLHKSKGLEFKIVFHLDLYDWVLPRRVFLQGNFDVIYENEQECLNLHYVGVTRAQEACVLLTSTRRLNFSNENKAGNPSQFYDRPGLQGLFQ</sequence>
<proteinExistence type="predicted"/>
<evidence type="ECO:0000256" key="2">
    <source>
        <dbReference type="ARBA" id="ARBA00022801"/>
    </source>
</evidence>
<evidence type="ECO:0000256" key="10">
    <source>
        <dbReference type="PROSITE-ProRule" id="PRU00560"/>
    </source>
</evidence>
<dbReference type="RefSeq" id="WP_169112743.1">
    <property type="nucleotide sequence ID" value="NZ_CP051684.1"/>
</dbReference>
<evidence type="ECO:0000313" key="13">
    <source>
        <dbReference type="Proteomes" id="UP000503117"/>
    </source>
</evidence>
<dbReference type="EC" id="5.6.2.4" evidence="7"/>
<accession>A0ABX6MBK4</accession>
<dbReference type="InterPro" id="IPR000212">
    <property type="entry name" value="DNA_helicase_UvrD/REP"/>
</dbReference>
<organism evidence="12 13">
    <name type="scientific">Duganella dendranthematis</name>
    <dbReference type="NCBI Taxonomy" id="2728021"/>
    <lineage>
        <taxon>Bacteria</taxon>
        <taxon>Pseudomonadati</taxon>
        <taxon>Pseudomonadota</taxon>
        <taxon>Betaproteobacteria</taxon>
        <taxon>Burkholderiales</taxon>
        <taxon>Oxalobacteraceae</taxon>
        <taxon>Telluria group</taxon>
        <taxon>Duganella</taxon>
    </lineage>
</organism>
<gene>
    <name evidence="12" type="ORF">HH213_14955</name>
</gene>
<feature type="domain" description="UvrD-like helicase ATP-binding" evidence="11">
    <location>
        <begin position="3"/>
        <end position="251"/>
    </location>
</feature>
<evidence type="ECO:0000256" key="3">
    <source>
        <dbReference type="ARBA" id="ARBA00022806"/>
    </source>
</evidence>
<evidence type="ECO:0000259" key="11">
    <source>
        <dbReference type="PROSITE" id="PS51198"/>
    </source>
</evidence>
<protein>
    <recommendedName>
        <fullName evidence="7">DNA 3'-5' helicase</fullName>
        <ecNumber evidence="7">5.6.2.4</ecNumber>
    </recommendedName>
    <alternativeName>
        <fullName evidence="8">DNA 3'-5' helicase II</fullName>
    </alternativeName>
</protein>
<evidence type="ECO:0000256" key="7">
    <source>
        <dbReference type="ARBA" id="ARBA00034808"/>
    </source>
</evidence>
<evidence type="ECO:0000256" key="8">
    <source>
        <dbReference type="ARBA" id="ARBA00034923"/>
    </source>
</evidence>
<dbReference type="PROSITE" id="PS51198">
    <property type="entry name" value="UVRD_HELICASE_ATP_BIND"/>
    <property type="match status" value="1"/>
</dbReference>
<evidence type="ECO:0000256" key="6">
    <source>
        <dbReference type="ARBA" id="ARBA00034617"/>
    </source>
</evidence>
<dbReference type="Pfam" id="PF13361">
    <property type="entry name" value="UvrD_C"/>
    <property type="match status" value="1"/>
</dbReference>
<keyword evidence="5" id="KW-0413">Isomerase</keyword>
<dbReference type="SUPFAM" id="SSF52540">
    <property type="entry name" value="P-loop containing nucleoside triphosphate hydrolases"/>
    <property type="match status" value="1"/>
</dbReference>